<comment type="caution">
    <text evidence="1">The sequence shown here is derived from an EMBL/GenBank/DDBJ whole genome shotgun (WGS) entry which is preliminary data.</text>
</comment>
<evidence type="ECO:0000313" key="1">
    <source>
        <dbReference type="EMBL" id="KAK7496478.1"/>
    </source>
</evidence>
<dbReference type="EMBL" id="JACVVK020000067">
    <property type="protein sequence ID" value="KAK7496478.1"/>
    <property type="molecule type" value="Genomic_DNA"/>
</dbReference>
<gene>
    <name evidence="1" type="ORF">BaRGS_00012400</name>
</gene>
<keyword evidence="2" id="KW-1185">Reference proteome</keyword>
<protein>
    <submittedName>
        <fullName evidence="1">Uncharacterized protein</fullName>
    </submittedName>
</protein>
<organism evidence="1 2">
    <name type="scientific">Batillaria attramentaria</name>
    <dbReference type="NCBI Taxonomy" id="370345"/>
    <lineage>
        <taxon>Eukaryota</taxon>
        <taxon>Metazoa</taxon>
        <taxon>Spiralia</taxon>
        <taxon>Lophotrochozoa</taxon>
        <taxon>Mollusca</taxon>
        <taxon>Gastropoda</taxon>
        <taxon>Caenogastropoda</taxon>
        <taxon>Sorbeoconcha</taxon>
        <taxon>Cerithioidea</taxon>
        <taxon>Batillariidae</taxon>
        <taxon>Batillaria</taxon>
    </lineage>
</organism>
<dbReference type="Proteomes" id="UP001519460">
    <property type="component" value="Unassembled WGS sequence"/>
</dbReference>
<accession>A0ABD0LAT4</accession>
<proteinExistence type="predicted"/>
<evidence type="ECO:0000313" key="2">
    <source>
        <dbReference type="Proteomes" id="UP001519460"/>
    </source>
</evidence>
<sequence>MFCPRDRCYSDLGSDGTVAVVIAGENVGDPYTVQTFAPDGSTLGSGSDPEQIGDVLNDIAVDPVNKQVSNWCLVIIASYNERPPRKIPCVIAFDYTIQDQQWHDFCVTAEEEELARKTASIWIQRMHFSDFDNKLYVVANSHGGNMVLLLNPADIHNNNDSLEGQAIQKYDIYTQTWGFHGHHVITYLARYNPQDGALEAASFIVPRFQHEDECHYSTPCVGDSVSADISAGPDGTILVAHNASKYIEHRSNLTINGQTLAAYQGPQEAVLLGVPPALDRRLIWHHFAKTPGASQAVAVAAGIYQDRTHVVFIASSSENEFVRVNELPGTGRAPSSITQSALIVLEMPGLENPDIIDYYWGQDFIQPCSVRHNFSFLNDHIVSVKASDKSNF</sequence>
<reference evidence="1 2" key="1">
    <citation type="journal article" date="2023" name="Sci. Data">
        <title>Genome assembly of the Korean intertidal mud-creeper Batillaria attramentaria.</title>
        <authorList>
            <person name="Patra A.K."/>
            <person name="Ho P.T."/>
            <person name="Jun S."/>
            <person name="Lee S.J."/>
            <person name="Kim Y."/>
            <person name="Won Y.J."/>
        </authorList>
    </citation>
    <scope>NUCLEOTIDE SEQUENCE [LARGE SCALE GENOMIC DNA]</scope>
    <source>
        <strain evidence="1">Wonlab-2016</strain>
    </source>
</reference>
<name>A0ABD0LAT4_9CAEN</name>
<dbReference type="AlphaFoldDB" id="A0ABD0LAT4"/>